<reference evidence="1" key="1">
    <citation type="journal article" date="2015" name="Nature">
        <title>Complex archaea that bridge the gap between prokaryotes and eukaryotes.</title>
        <authorList>
            <person name="Spang A."/>
            <person name="Saw J.H."/>
            <person name="Jorgensen S.L."/>
            <person name="Zaremba-Niedzwiedzka K."/>
            <person name="Martijn J."/>
            <person name="Lind A.E."/>
            <person name="van Eijk R."/>
            <person name="Schleper C."/>
            <person name="Guy L."/>
            <person name="Ettema T.J."/>
        </authorList>
    </citation>
    <scope>NUCLEOTIDE SEQUENCE</scope>
</reference>
<gene>
    <name evidence="1" type="ORF">LCGC14_2199220</name>
</gene>
<protein>
    <recommendedName>
        <fullName evidence="2">DUF11 domain-containing protein</fullName>
    </recommendedName>
</protein>
<organism evidence="1">
    <name type="scientific">marine sediment metagenome</name>
    <dbReference type="NCBI Taxonomy" id="412755"/>
    <lineage>
        <taxon>unclassified sequences</taxon>
        <taxon>metagenomes</taxon>
        <taxon>ecological metagenomes</taxon>
    </lineage>
</organism>
<dbReference type="EMBL" id="LAZR01028940">
    <property type="protein sequence ID" value="KKL61045.1"/>
    <property type="molecule type" value="Genomic_DNA"/>
</dbReference>
<proteinExistence type="predicted"/>
<comment type="caution">
    <text evidence="1">The sequence shown here is derived from an EMBL/GenBank/DDBJ whole genome shotgun (WGS) entry which is preliminary data.</text>
</comment>
<sequence>MKRSLIVALIALLLLVGVVQAQAHYAVLTVKVPVDASVSSDLIVTPTTLEVEALRPGDQAAYDVVVENRGTEVCKEIFPTQREMSPYLSLQTWPVEGLAPMESAEIRVIITVSEDAEDMTTLTLKLGLICVQ</sequence>
<evidence type="ECO:0008006" key="2">
    <source>
        <dbReference type="Google" id="ProtNLM"/>
    </source>
</evidence>
<name>A0A0F9FUJ6_9ZZZZ</name>
<dbReference type="AlphaFoldDB" id="A0A0F9FUJ6"/>
<accession>A0A0F9FUJ6</accession>
<evidence type="ECO:0000313" key="1">
    <source>
        <dbReference type="EMBL" id="KKL61045.1"/>
    </source>
</evidence>